<protein>
    <recommendedName>
        <fullName evidence="1">GIY-YIG domain-containing protein</fullName>
    </recommendedName>
</protein>
<comment type="caution">
    <text evidence="2">The sequence shown here is derived from an EMBL/GenBank/DDBJ whole genome shotgun (WGS) entry which is preliminary data.</text>
</comment>
<name>A0A0F9JU06_9ZZZZ</name>
<dbReference type="SUPFAM" id="SSF82771">
    <property type="entry name" value="GIY-YIG endonuclease"/>
    <property type="match status" value="1"/>
</dbReference>
<dbReference type="Gene3D" id="3.40.1440.10">
    <property type="entry name" value="GIY-YIG endonuclease"/>
    <property type="match status" value="1"/>
</dbReference>
<sequence>MKTNLVGIYKIENIVNGNIYIGSAVNLKARFCSEHNLNRSCMCNLISGKQKSHKGWITI</sequence>
<gene>
    <name evidence="2" type="ORF">LCGC14_1784670</name>
</gene>
<proteinExistence type="predicted"/>
<dbReference type="AlphaFoldDB" id="A0A0F9JU06"/>
<dbReference type="InterPro" id="IPR000305">
    <property type="entry name" value="GIY-YIG_endonuc"/>
</dbReference>
<organism evidence="2">
    <name type="scientific">marine sediment metagenome</name>
    <dbReference type="NCBI Taxonomy" id="412755"/>
    <lineage>
        <taxon>unclassified sequences</taxon>
        <taxon>metagenomes</taxon>
        <taxon>ecological metagenomes</taxon>
    </lineage>
</organism>
<dbReference type="Pfam" id="PF01541">
    <property type="entry name" value="GIY-YIG"/>
    <property type="match status" value="1"/>
</dbReference>
<evidence type="ECO:0000313" key="2">
    <source>
        <dbReference type="EMBL" id="KKM02413.1"/>
    </source>
</evidence>
<dbReference type="EMBL" id="LAZR01016938">
    <property type="protein sequence ID" value="KKM02413.1"/>
    <property type="molecule type" value="Genomic_DNA"/>
</dbReference>
<accession>A0A0F9JU06</accession>
<evidence type="ECO:0000259" key="1">
    <source>
        <dbReference type="Pfam" id="PF01541"/>
    </source>
</evidence>
<dbReference type="InterPro" id="IPR035901">
    <property type="entry name" value="GIY-YIG_endonuc_sf"/>
</dbReference>
<feature type="domain" description="GIY-YIG" evidence="1">
    <location>
        <begin position="7"/>
        <end position="40"/>
    </location>
</feature>
<reference evidence="2" key="1">
    <citation type="journal article" date="2015" name="Nature">
        <title>Complex archaea that bridge the gap between prokaryotes and eukaryotes.</title>
        <authorList>
            <person name="Spang A."/>
            <person name="Saw J.H."/>
            <person name="Jorgensen S.L."/>
            <person name="Zaremba-Niedzwiedzka K."/>
            <person name="Martijn J."/>
            <person name="Lind A.E."/>
            <person name="van Eijk R."/>
            <person name="Schleper C."/>
            <person name="Guy L."/>
            <person name="Ettema T.J."/>
        </authorList>
    </citation>
    <scope>NUCLEOTIDE SEQUENCE</scope>
</reference>